<dbReference type="Gene3D" id="1.10.540.10">
    <property type="entry name" value="Acyl-CoA dehydrogenase/oxidase, N-terminal domain"/>
    <property type="match status" value="1"/>
</dbReference>
<dbReference type="InterPro" id="IPR009100">
    <property type="entry name" value="AcylCoA_DH/oxidase_NM_dom_sf"/>
</dbReference>
<dbReference type="InterPro" id="IPR046373">
    <property type="entry name" value="Acyl-CoA_Oxase/DH_mid-dom_sf"/>
</dbReference>
<organism evidence="9 10">
    <name type="scientific">Cereibacter ovatus</name>
    <dbReference type="NCBI Taxonomy" id="439529"/>
    <lineage>
        <taxon>Bacteria</taxon>
        <taxon>Pseudomonadati</taxon>
        <taxon>Pseudomonadota</taxon>
        <taxon>Alphaproteobacteria</taxon>
        <taxon>Rhodobacterales</taxon>
        <taxon>Paracoccaceae</taxon>
        <taxon>Cereibacter</taxon>
    </lineage>
</organism>
<dbReference type="InterPro" id="IPR006089">
    <property type="entry name" value="Acyl-CoA_DH_CS"/>
</dbReference>
<dbReference type="Proteomes" id="UP000219467">
    <property type="component" value="Unassembled WGS sequence"/>
</dbReference>
<evidence type="ECO:0000259" key="8">
    <source>
        <dbReference type="Pfam" id="PF02770"/>
    </source>
</evidence>
<dbReference type="GO" id="GO:0050660">
    <property type="term" value="F:flavin adenine dinucleotide binding"/>
    <property type="evidence" value="ECO:0007669"/>
    <property type="project" value="InterPro"/>
</dbReference>
<reference evidence="10" key="1">
    <citation type="submission" date="2017-08" db="EMBL/GenBank/DDBJ databases">
        <authorList>
            <person name="Varghese N."/>
            <person name="Submissions S."/>
        </authorList>
    </citation>
    <scope>NUCLEOTIDE SEQUENCE [LARGE SCALE GENOMIC DNA]</scope>
    <source>
        <strain evidence="10">JA234</strain>
    </source>
</reference>
<dbReference type="RefSeq" id="WP_204840002.1">
    <property type="nucleotide sequence ID" value="NZ_OAOQ01000007.1"/>
</dbReference>
<protein>
    <recommendedName>
        <fullName evidence="3">Medium-chain specific acyl-CoA dehydrogenase, mitochondrial</fullName>
    </recommendedName>
</protein>
<evidence type="ECO:0000256" key="4">
    <source>
        <dbReference type="ARBA" id="ARBA00022630"/>
    </source>
</evidence>
<dbReference type="PANTHER" id="PTHR48083:SF2">
    <property type="entry name" value="MEDIUM-CHAIN SPECIFIC ACYL-COA DEHYDROGENASE, MITOCHONDRIAL"/>
    <property type="match status" value="1"/>
</dbReference>
<keyword evidence="10" id="KW-1185">Reference proteome</keyword>
<dbReference type="SUPFAM" id="SSF56645">
    <property type="entry name" value="Acyl-CoA dehydrogenase NM domain-like"/>
    <property type="match status" value="1"/>
</dbReference>
<dbReference type="Gene3D" id="2.40.110.10">
    <property type="entry name" value="Butyryl-CoA Dehydrogenase, subunit A, domain 2"/>
    <property type="match status" value="1"/>
</dbReference>
<dbReference type="InterPro" id="IPR006091">
    <property type="entry name" value="Acyl-CoA_Oxase/DH_mid-dom"/>
</dbReference>
<evidence type="ECO:0000256" key="7">
    <source>
        <dbReference type="SAM" id="MobiDB-lite"/>
    </source>
</evidence>
<keyword evidence="6" id="KW-0560">Oxidoreductase</keyword>
<dbReference type="Pfam" id="PF02770">
    <property type="entry name" value="Acyl-CoA_dh_M"/>
    <property type="match status" value="1"/>
</dbReference>
<keyword evidence="5" id="KW-0274">FAD</keyword>
<dbReference type="InterPro" id="IPR037069">
    <property type="entry name" value="AcylCoA_DH/ox_N_sf"/>
</dbReference>
<name>A0A285CVI7_9RHOB</name>
<comment type="similarity">
    <text evidence="2">Belongs to the acyl-CoA dehydrogenase family.</text>
</comment>
<sequence length="271" mass="28257">MLLAGEGAQIDRWLRPAVRGVRVCSIAITEPGAGSDAAAITTHATEDGAGGWVLNGGKPFISDGLVSDFFVVSAVTDPGKGARGISFLLVDRGTPGLTIGRDQPMMGLRGTSHVELSFDNLMLGAEHLLGARGEGFRMALGMPGRVRLAQAGARAVGKATKVLDLTLGYACARRQSFPFVRPRTRSRKSSGAFCSPSGRPTPCAADRDRAGWLFAKARPKALQTAFAPHPPGRKMETDATPKAGRPLMAWGVPPLRGGAGQAGRGRPAPAP</sequence>
<proteinExistence type="inferred from homology"/>
<dbReference type="CDD" id="cd00567">
    <property type="entry name" value="ACAD"/>
    <property type="match status" value="1"/>
</dbReference>
<feature type="region of interest" description="Disordered" evidence="7">
    <location>
        <begin position="225"/>
        <end position="271"/>
    </location>
</feature>
<evidence type="ECO:0000256" key="1">
    <source>
        <dbReference type="ARBA" id="ARBA00001974"/>
    </source>
</evidence>
<dbReference type="AlphaFoldDB" id="A0A285CVI7"/>
<dbReference type="PROSITE" id="PS00072">
    <property type="entry name" value="ACYL_COA_DH_1"/>
    <property type="match status" value="1"/>
</dbReference>
<feature type="domain" description="Acyl-CoA oxidase/dehydrogenase middle" evidence="8">
    <location>
        <begin position="26"/>
        <end position="120"/>
    </location>
</feature>
<evidence type="ECO:0000313" key="10">
    <source>
        <dbReference type="Proteomes" id="UP000219467"/>
    </source>
</evidence>
<dbReference type="Gene3D" id="1.20.140.10">
    <property type="entry name" value="Butyryl-CoA Dehydrogenase, subunit A, domain 3"/>
    <property type="match status" value="1"/>
</dbReference>
<dbReference type="GO" id="GO:0005737">
    <property type="term" value="C:cytoplasm"/>
    <property type="evidence" value="ECO:0007669"/>
    <property type="project" value="TreeGrafter"/>
</dbReference>
<dbReference type="InterPro" id="IPR050741">
    <property type="entry name" value="Acyl-CoA_dehydrogenase"/>
</dbReference>
<feature type="region of interest" description="Disordered" evidence="7">
    <location>
        <begin position="182"/>
        <end position="205"/>
    </location>
</feature>
<evidence type="ECO:0000256" key="5">
    <source>
        <dbReference type="ARBA" id="ARBA00022827"/>
    </source>
</evidence>
<dbReference type="GO" id="GO:0003995">
    <property type="term" value="F:acyl-CoA dehydrogenase activity"/>
    <property type="evidence" value="ECO:0007669"/>
    <property type="project" value="InterPro"/>
</dbReference>
<evidence type="ECO:0000256" key="2">
    <source>
        <dbReference type="ARBA" id="ARBA00009347"/>
    </source>
</evidence>
<accession>A0A285CVI7</accession>
<dbReference type="EMBL" id="OAOQ01000007">
    <property type="protein sequence ID" value="SNX70943.1"/>
    <property type="molecule type" value="Genomic_DNA"/>
</dbReference>
<gene>
    <name evidence="9" type="ORF">SAMN05878503_10772</name>
</gene>
<dbReference type="PANTHER" id="PTHR48083">
    <property type="entry name" value="MEDIUM-CHAIN SPECIFIC ACYL-COA DEHYDROGENASE, MITOCHONDRIAL-RELATED"/>
    <property type="match status" value="1"/>
</dbReference>
<dbReference type="FunFam" id="2.40.110.10:FF:000002">
    <property type="entry name" value="Acyl-CoA dehydrogenase fadE12"/>
    <property type="match status" value="1"/>
</dbReference>
<evidence type="ECO:0000256" key="6">
    <source>
        <dbReference type="ARBA" id="ARBA00023002"/>
    </source>
</evidence>
<dbReference type="GO" id="GO:0033539">
    <property type="term" value="P:fatty acid beta-oxidation using acyl-CoA dehydrogenase"/>
    <property type="evidence" value="ECO:0007669"/>
    <property type="project" value="TreeGrafter"/>
</dbReference>
<keyword evidence="4" id="KW-0285">Flavoprotein</keyword>
<evidence type="ECO:0000256" key="3">
    <source>
        <dbReference type="ARBA" id="ARBA00019125"/>
    </source>
</evidence>
<comment type="cofactor">
    <cofactor evidence="1">
        <name>FAD</name>
        <dbReference type="ChEBI" id="CHEBI:57692"/>
    </cofactor>
</comment>
<evidence type="ECO:0000313" key="9">
    <source>
        <dbReference type="EMBL" id="SNX70943.1"/>
    </source>
</evidence>